<dbReference type="AlphaFoldDB" id="A0A2R4MIN3"/>
<name>A0A2R4MIN3_9HYPH</name>
<sequence>MTHIEKTEAYAPLSVEEFLALGGEDIVYRRRLTGKQLKDFLPEAKNAPENQIFDALFGADGTPLLVTDDKRSLTDWLDEAGMDMALRH</sequence>
<gene>
    <name evidence="1" type="ORF">MXMO3_03384</name>
</gene>
<accession>A0A2R4MIN3</accession>
<proteinExistence type="predicted"/>
<dbReference type="RefSeq" id="WP_027835549.1">
    <property type="nucleotide sequence ID" value="NZ_CP021330.1"/>
</dbReference>
<evidence type="ECO:0000313" key="1">
    <source>
        <dbReference type="EMBL" id="AVX05888.1"/>
    </source>
</evidence>
<dbReference type="KEGG" id="mmyr:MXMO3_03384"/>
<dbReference type="EMBL" id="CP021330">
    <property type="protein sequence ID" value="AVX05888.1"/>
    <property type="molecule type" value="Genomic_DNA"/>
</dbReference>
<protein>
    <submittedName>
        <fullName evidence="1">Uncharacterized protein</fullName>
    </submittedName>
</protein>
<evidence type="ECO:0000313" key="2">
    <source>
        <dbReference type="Proteomes" id="UP000258927"/>
    </source>
</evidence>
<dbReference type="Pfam" id="PF06620">
    <property type="entry name" value="DUF1150"/>
    <property type="match status" value="1"/>
</dbReference>
<reference evidence="1 2" key="1">
    <citation type="submission" date="2017-05" db="EMBL/GenBank/DDBJ databases">
        <title>Genome Analysis of Maritalea myrionectae HL2708#5.</title>
        <authorList>
            <consortium name="Cotde Inc.-PKNU"/>
            <person name="Jang D."/>
            <person name="Oh H.-M."/>
        </authorList>
    </citation>
    <scope>NUCLEOTIDE SEQUENCE [LARGE SCALE GENOMIC DNA]</scope>
    <source>
        <strain evidence="1 2">HL2708#5</strain>
    </source>
</reference>
<organism evidence="1 2">
    <name type="scientific">Maritalea myrionectae</name>
    <dbReference type="NCBI Taxonomy" id="454601"/>
    <lineage>
        <taxon>Bacteria</taxon>
        <taxon>Pseudomonadati</taxon>
        <taxon>Pseudomonadota</taxon>
        <taxon>Alphaproteobacteria</taxon>
        <taxon>Hyphomicrobiales</taxon>
        <taxon>Devosiaceae</taxon>
        <taxon>Maritalea</taxon>
    </lineage>
</organism>
<dbReference type="InterPro" id="IPR009531">
    <property type="entry name" value="DUF1150"/>
</dbReference>
<dbReference type="Proteomes" id="UP000258927">
    <property type="component" value="Chromosome"/>
</dbReference>
<keyword evidence="2" id="KW-1185">Reference proteome</keyword>